<dbReference type="EMBL" id="JBBWWQ010000005">
    <property type="protein sequence ID" value="KAK8946946.1"/>
    <property type="molecule type" value="Genomic_DNA"/>
</dbReference>
<evidence type="ECO:0000256" key="7">
    <source>
        <dbReference type="SAM" id="Phobius"/>
    </source>
</evidence>
<evidence type="ECO:0000313" key="10">
    <source>
        <dbReference type="Proteomes" id="UP001418222"/>
    </source>
</evidence>
<protein>
    <submittedName>
        <fullName evidence="9">Pectinesterase/pectinesterase inhibitor 13</fullName>
    </submittedName>
</protein>
<dbReference type="InterPro" id="IPR006501">
    <property type="entry name" value="Pectinesterase_inhib_dom"/>
</dbReference>
<dbReference type="GO" id="GO:0042545">
    <property type="term" value="P:cell wall modification"/>
    <property type="evidence" value="ECO:0007669"/>
    <property type="project" value="InterPro"/>
</dbReference>
<dbReference type="InterPro" id="IPR012334">
    <property type="entry name" value="Pectin_lyas_fold"/>
</dbReference>
<dbReference type="InterPro" id="IPR000070">
    <property type="entry name" value="Pectinesterase_cat"/>
</dbReference>
<feature type="domain" description="Pectinesterase inhibitor" evidence="8">
    <location>
        <begin position="131"/>
        <end position="304"/>
    </location>
</feature>
<comment type="pathway">
    <text evidence="1">Glycan metabolism; pectin degradation; 2-dehydro-3-deoxy-D-gluconate from pectin: step 1/5.</text>
</comment>
<keyword evidence="7" id="KW-1133">Transmembrane helix</keyword>
<dbReference type="GO" id="GO:0004857">
    <property type="term" value="F:enzyme inhibitor activity"/>
    <property type="evidence" value="ECO:0007669"/>
    <property type="project" value="InterPro"/>
</dbReference>
<dbReference type="Gene3D" id="1.20.140.40">
    <property type="entry name" value="Invertase/pectin methylesterase inhibitor family protein"/>
    <property type="match status" value="1"/>
</dbReference>
<keyword evidence="7" id="KW-0812">Transmembrane</keyword>
<evidence type="ECO:0000256" key="2">
    <source>
        <dbReference type="ARBA" id="ARBA00006027"/>
    </source>
</evidence>
<feature type="region of interest" description="Disordered" evidence="6">
    <location>
        <begin position="1"/>
        <end position="60"/>
    </location>
</feature>
<dbReference type="Pfam" id="PF04043">
    <property type="entry name" value="PMEI"/>
    <property type="match status" value="1"/>
</dbReference>
<dbReference type="InterPro" id="IPR035513">
    <property type="entry name" value="Invertase/methylesterase_inhib"/>
</dbReference>
<evidence type="ECO:0000313" key="9">
    <source>
        <dbReference type="EMBL" id="KAK8946946.1"/>
    </source>
</evidence>
<keyword evidence="5" id="KW-0063">Aspartyl esterase</keyword>
<dbReference type="Gene3D" id="2.160.20.10">
    <property type="entry name" value="Single-stranded right-handed beta-helix, Pectin lyase-like"/>
    <property type="match status" value="1"/>
</dbReference>
<accession>A0AAP0BSA1</accession>
<dbReference type="PANTHER" id="PTHR31707">
    <property type="entry name" value="PECTINESTERASE"/>
    <property type="match status" value="1"/>
</dbReference>
<organism evidence="9 10">
    <name type="scientific">Platanthera zijinensis</name>
    <dbReference type="NCBI Taxonomy" id="2320716"/>
    <lineage>
        <taxon>Eukaryota</taxon>
        <taxon>Viridiplantae</taxon>
        <taxon>Streptophyta</taxon>
        <taxon>Embryophyta</taxon>
        <taxon>Tracheophyta</taxon>
        <taxon>Spermatophyta</taxon>
        <taxon>Magnoliopsida</taxon>
        <taxon>Liliopsida</taxon>
        <taxon>Asparagales</taxon>
        <taxon>Orchidaceae</taxon>
        <taxon>Orchidoideae</taxon>
        <taxon>Orchideae</taxon>
        <taxon>Orchidinae</taxon>
        <taxon>Platanthera</taxon>
    </lineage>
</organism>
<comment type="similarity">
    <text evidence="2">In the N-terminal section; belongs to the PMEI family.</text>
</comment>
<comment type="caution">
    <text evidence="9">The sequence shown here is derived from an EMBL/GenBank/DDBJ whole genome shotgun (WGS) entry which is preliminary data.</text>
</comment>
<dbReference type="InterPro" id="IPR011050">
    <property type="entry name" value="Pectin_lyase_fold/virulence"/>
</dbReference>
<feature type="compositionally biased region" description="Low complexity" evidence="6">
    <location>
        <begin position="1"/>
        <end position="14"/>
    </location>
</feature>
<reference evidence="9 10" key="1">
    <citation type="journal article" date="2022" name="Nat. Plants">
        <title>Genomes of leafy and leafless Platanthera orchids illuminate the evolution of mycoheterotrophy.</title>
        <authorList>
            <person name="Li M.H."/>
            <person name="Liu K.W."/>
            <person name="Li Z."/>
            <person name="Lu H.C."/>
            <person name="Ye Q.L."/>
            <person name="Zhang D."/>
            <person name="Wang J.Y."/>
            <person name="Li Y.F."/>
            <person name="Zhong Z.M."/>
            <person name="Liu X."/>
            <person name="Yu X."/>
            <person name="Liu D.K."/>
            <person name="Tu X.D."/>
            <person name="Liu B."/>
            <person name="Hao Y."/>
            <person name="Liao X.Y."/>
            <person name="Jiang Y.T."/>
            <person name="Sun W.H."/>
            <person name="Chen J."/>
            <person name="Chen Y.Q."/>
            <person name="Ai Y."/>
            <person name="Zhai J.W."/>
            <person name="Wu S.S."/>
            <person name="Zhou Z."/>
            <person name="Hsiao Y.Y."/>
            <person name="Wu W.L."/>
            <person name="Chen Y.Y."/>
            <person name="Lin Y.F."/>
            <person name="Hsu J.L."/>
            <person name="Li C.Y."/>
            <person name="Wang Z.W."/>
            <person name="Zhao X."/>
            <person name="Zhong W.Y."/>
            <person name="Ma X.K."/>
            <person name="Ma L."/>
            <person name="Huang J."/>
            <person name="Chen G.Z."/>
            <person name="Huang M.Z."/>
            <person name="Huang L."/>
            <person name="Peng D.H."/>
            <person name="Luo Y.B."/>
            <person name="Zou S.Q."/>
            <person name="Chen S.P."/>
            <person name="Lan S."/>
            <person name="Tsai W.C."/>
            <person name="Van de Peer Y."/>
            <person name="Liu Z.J."/>
        </authorList>
    </citation>
    <scope>NUCLEOTIDE SEQUENCE [LARGE SCALE GENOMIC DNA]</scope>
    <source>
        <strain evidence="9">Lor287</strain>
    </source>
</reference>
<evidence type="ECO:0000256" key="1">
    <source>
        <dbReference type="ARBA" id="ARBA00005184"/>
    </source>
</evidence>
<evidence type="ECO:0000256" key="5">
    <source>
        <dbReference type="ARBA" id="ARBA00023085"/>
    </source>
</evidence>
<keyword evidence="10" id="KW-1185">Reference proteome</keyword>
<name>A0AAP0BSA1_9ASPA</name>
<sequence>MSHHPNSNSSSLSSIAFSERPNRRSSQKMPSPELRSAGIHASDSSTFPPSTTTSSRSTSIVSRIDLEDPIPATELARPNRRRVVIIAVSLVALACISAVILKTHILSVGTLTPDDYNGNILPDERNNADAAEQIRIHSFCGVTDFKDLCVSAISASSSSSPNSESGAGAGNLIGEMLTKSMILASIQSAVDGIQNTLNYSHSGEVDSHLQQGIADCDELLNLSLVELIDARADVLASDVNKLLPAIAADLRDALSAAITYEHSCSASINSVASATAASTGASWTAELLQLLGNATISTRNALAIISAFTEPVQGFYTLPLQPVMGADPTTPPEGKILMEGSEIEEKGIVRGDASIWFPPEIERRPDVVVSKDNSGDCHSITEALKLAVDKKRKGRFVVYVKKGVYEETVRVTSEMTRVTMYGDGPASTIVTGNRSAAAGFTLYNSATFGK</sequence>
<dbReference type="Proteomes" id="UP001418222">
    <property type="component" value="Unassembled WGS sequence"/>
</dbReference>
<dbReference type="SUPFAM" id="SSF51126">
    <property type="entry name" value="Pectin lyase-like"/>
    <property type="match status" value="1"/>
</dbReference>
<feature type="transmembrane region" description="Helical" evidence="7">
    <location>
        <begin position="83"/>
        <end position="101"/>
    </location>
</feature>
<dbReference type="Pfam" id="PF01095">
    <property type="entry name" value="Pectinesterase"/>
    <property type="match status" value="1"/>
</dbReference>
<proteinExistence type="inferred from homology"/>
<dbReference type="AlphaFoldDB" id="A0AAP0BSA1"/>
<dbReference type="SMART" id="SM00856">
    <property type="entry name" value="PMEI"/>
    <property type="match status" value="1"/>
</dbReference>
<dbReference type="CDD" id="cd15798">
    <property type="entry name" value="PMEI-like_3"/>
    <property type="match status" value="1"/>
</dbReference>
<evidence type="ECO:0000259" key="8">
    <source>
        <dbReference type="SMART" id="SM00856"/>
    </source>
</evidence>
<evidence type="ECO:0000256" key="3">
    <source>
        <dbReference type="ARBA" id="ARBA00007786"/>
    </source>
</evidence>
<keyword evidence="4" id="KW-0378">Hydrolase</keyword>
<evidence type="ECO:0000256" key="6">
    <source>
        <dbReference type="SAM" id="MobiDB-lite"/>
    </source>
</evidence>
<comment type="similarity">
    <text evidence="3">In the C-terminal section; belongs to the pectinesterase family.</text>
</comment>
<dbReference type="GO" id="GO:0030599">
    <property type="term" value="F:pectinesterase activity"/>
    <property type="evidence" value="ECO:0007669"/>
    <property type="project" value="InterPro"/>
</dbReference>
<keyword evidence="7" id="KW-0472">Membrane</keyword>
<feature type="compositionally biased region" description="Low complexity" evidence="6">
    <location>
        <begin position="42"/>
        <end position="60"/>
    </location>
</feature>
<evidence type="ECO:0000256" key="4">
    <source>
        <dbReference type="ARBA" id="ARBA00022801"/>
    </source>
</evidence>
<gene>
    <name evidence="9" type="primary">PME13</name>
    <name evidence="9" type="ORF">KSP39_PZI006902</name>
</gene>
<dbReference type="SUPFAM" id="SSF101148">
    <property type="entry name" value="Plant invertase/pectin methylesterase inhibitor"/>
    <property type="match status" value="1"/>
</dbReference>